<feature type="domain" description="NB-ARC" evidence="2">
    <location>
        <begin position="268"/>
        <end position="415"/>
    </location>
</feature>
<dbReference type="PRINTS" id="PR00364">
    <property type="entry name" value="DISEASERSIST"/>
</dbReference>
<dbReference type="Pfam" id="PF13365">
    <property type="entry name" value="Trypsin_2"/>
    <property type="match status" value="1"/>
</dbReference>
<dbReference type="Gene3D" id="3.40.50.300">
    <property type="entry name" value="P-loop containing nucleotide triphosphate hydrolases"/>
    <property type="match status" value="1"/>
</dbReference>
<reference evidence="3 4" key="2">
    <citation type="submission" date="2018-03" db="EMBL/GenBank/DDBJ databases">
        <title>The ancient ancestry and fast evolution of plastids.</title>
        <authorList>
            <person name="Moore K.R."/>
            <person name="Magnabosco C."/>
            <person name="Momper L."/>
            <person name="Gold D.A."/>
            <person name="Bosak T."/>
            <person name="Fournier G.P."/>
        </authorList>
    </citation>
    <scope>NUCLEOTIDE SEQUENCE [LARGE SCALE GENOMIC DNA]</scope>
    <source>
        <strain evidence="3 4">ULC007</strain>
    </source>
</reference>
<dbReference type="InterPro" id="IPR002182">
    <property type="entry name" value="NB-ARC"/>
</dbReference>
<dbReference type="SUPFAM" id="SSF50494">
    <property type="entry name" value="Trypsin-like serine proteases"/>
    <property type="match status" value="1"/>
</dbReference>
<evidence type="ECO:0000313" key="4">
    <source>
        <dbReference type="Proteomes" id="UP000238634"/>
    </source>
</evidence>
<keyword evidence="3" id="KW-0645">Protease</keyword>
<dbReference type="OrthoDB" id="525952at2"/>
<dbReference type="STRING" id="1920490.GCA_001895925_03073"/>
<dbReference type="SUPFAM" id="SSF52540">
    <property type="entry name" value="P-loop containing nucleoside triphosphate hydrolases"/>
    <property type="match status" value="1"/>
</dbReference>
<comment type="caution">
    <text evidence="3">The sequence shown here is derived from an EMBL/GenBank/DDBJ whole genome shotgun (WGS) entry which is preliminary data.</text>
</comment>
<dbReference type="GO" id="GO:0043531">
    <property type="term" value="F:ADP binding"/>
    <property type="evidence" value="ECO:0007669"/>
    <property type="project" value="InterPro"/>
</dbReference>
<dbReference type="Pfam" id="PF00931">
    <property type="entry name" value="NB-ARC"/>
    <property type="match status" value="1"/>
</dbReference>
<dbReference type="InterPro" id="IPR027417">
    <property type="entry name" value="P-loop_NTPase"/>
</dbReference>
<keyword evidence="3" id="KW-0378">Hydrolase</keyword>
<evidence type="ECO:0000259" key="2">
    <source>
        <dbReference type="Pfam" id="PF00931"/>
    </source>
</evidence>
<feature type="region of interest" description="Disordered" evidence="1">
    <location>
        <begin position="919"/>
        <end position="978"/>
    </location>
</feature>
<dbReference type="Proteomes" id="UP000238634">
    <property type="component" value="Unassembled WGS sequence"/>
</dbReference>
<keyword evidence="4" id="KW-1185">Reference proteome</keyword>
<dbReference type="PANTHER" id="PTHR47691">
    <property type="entry name" value="REGULATOR-RELATED"/>
    <property type="match status" value="1"/>
</dbReference>
<sequence>MYVADQSIYELFQDCTVRIKTSREKGTGFFVAPGKILTCNHVLEVAKDNEIEIYWKDKKFTAEDIEKIDRVESKERDLALLTISHMEHPCAYLDREADPHDQLYSYGFPDEGGFSISPTCEGKSKHGQFLTIKHESIRHGLSGAPLLNRRTWKVCGIIKSRRKADLILNVLEVVGGQAIPTKVIFDQWIGLESEHDGFHYRDTRWRSLIPRAIGEIIFGRRLFTFLSRVGVRVDPLPFNKDIPQPIALQSPLSLPPLRPDLLGRRVELEDLAFALKREGKEKVAGFWGKPGVGKSMLLKDFAHHKIASEFPDGVVYVPAKRFYMEADLLEEIFYHFNEKIRGIKFDLKKIESTLQLKKILILLDDVRLPLDQILNLREAIPKSAFVFTREDDPSKQGERAFELKGFSEEEVFDLVAQEQAIGRPLTEEEREAFLGKKPWGEFLIGEEDRQAAKSLLDKYEGHPWKIRQAVKLARDQNKPLKDIAETIKKDPSAISITQRRIQSLPEPARRILKQLSVLGVAGAALLISISRSDAADIPNIEQHLSSLIQQDLIQVSDSQYRLTSNISEILSQESDLNELKEKALDYFKGFVEQNQVEPDLVFQDVDAISNILEWAFESGRYTDVIKLGQGLEAALVFNGLWGMWERVLQWELQASQALNDGQSISWALHQLGTRALSLGDSSAARSRLTQALTLRESLGDTDGAAVTRHNLGLLAPLPIVSHLMPPITVGTVAALLLLGFWLIPDPCSRGSTIWRLPILNWLSSYFFPENCLLNEATLKIPAKPKTLEPTPCVIQGTEVFTITQTKDSFKGEISYLLRGNQKRTLVEGNRTKSGWFSMKSVEPQLDECFITFDGEQIQGLPFSRKQGEIVGGVSADEVLIDEKTKKIKTDKSQGASGAFRMLETSPNIWALEIPEGKEFRLRPSTQPSSVSSPVPSRRSSPTPQSPSVPEAGQEPEGNSGSNRVPTVPPAPDPPIESIPDQELRDALNVAVNNKNWSRAIALVDRLLKNASPKEAKDLQEYRVVLEKRLVESFNNPVQTPKN</sequence>
<gene>
    <name evidence="3" type="ORF">C7B65_14320</name>
</gene>
<organism evidence="3 4">
    <name type="scientific">Phormidesmis priestleyi ULC007</name>
    <dbReference type="NCBI Taxonomy" id="1920490"/>
    <lineage>
        <taxon>Bacteria</taxon>
        <taxon>Bacillati</taxon>
        <taxon>Cyanobacteriota</taxon>
        <taxon>Cyanophyceae</taxon>
        <taxon>Leptolyngbyales</taxon>
        <taxon>Leptolyngbyaceae</taxon>
        <taxon>Phormidesmis</taxon>
    </lineage>
</organism>
<evidence type="ECO:0000256" key="1">
    <source>
        <dbReference type="SAM" id="MobiDB-lite"/>
    </source>
</evidence>
<feature type="compositionally biased region" description="Pro residues" evidence="1">
    <location>
        <begin position="966"/>
        <end position="976"/>
    </location>
</feature>
<reference evidence="3 4" key="1">
    <citation type="submission" date="2018-02" db="EMBL/GenBank/DDBJ databases">
        <authorList>
            <person name="Cohen D.B."/>
            <person name="Kent A.D."/>
        </authorList>
    </citation>
    <scope>NUCLEOTIDE SEQUENCE [LARGE SCALE GENOMIC DNA]</scope>
    <source>
        <strain evidence="3 4">ULC007</strain>
    </source>
</reference>
<dbReference type="InterPro" id="IPR043504">
    <property type="entry name" value="Peptidase_S1_PA_chymotrypsin"/>
</dbReference>
<dbReference type="GO" id="GO:0008233">
    <property type="term" value="F:peptidase activity"/>
    <property type="evidence" value="ECO:0007669"/>
    <property type="project" value="UniProtKB-KW"/>
</dbReference>
<dbReference type="Gene3D" id="1.25.40.10">
    <property type="entry name" value="Tetratricopeptide repeat domain"/>
    <property type="match status" value="1"/>
</dbReference>
<dbReference type="GO" id="GO:0006508">
    <property type="term" value="P:proteolysis"/>
    <property type="evidence" value="ECO:0007669"/>
    <property type="project" value="UniProtKB-KW"/>
</dbReference>
<accession>A0A2T1DE05</accession>
<dbReference type="EMBL" id="PVWG01000015">
    <property type="protein sequence ID" value="PSB18694.1"/>
    <property type="molecule type" value="Genomic_DNA"/>
</dbReference>
<dbReference type="InterPro" id="IPR009003">
    <property type="entry name" value="Peptidase_S1_PA"/>
</dbReference>
<evidence type="ECO:0000313" key="3">
    <source>
        <dbReference type="EMBL" id="PSB18694.1"/>
    </source>
</evidence>
<dbReference type="AlphaFoldDB" id="A0A2T1DE05"/>
<dbReference type="PANTHER" id="PTHR47691:SF3">
    <property type="entry name" value="HTH-TYPE TRANSCRIPTIONAL REGULATOR RV0890C-RELATED"/>
    <property type="match status" value="1"/>
</dbReference>
<proteinExistence type="predicted"/>
<feature type="compositionally biased region" description="Low complexity" evidence="1">
    <location>
        <begin position="922"/>
        <end position="949"/>
    </location>
</feature>
<name>A0A2T1DE05_9CYAN</name>
<dbReference type="InterPro" id="IPR011990">
    <property type="entry name" value="TPR-like_helical_dom_sf"/>
</dbReference>
<dbReference type="Gene3D" id="2.40.10.10">
    <property type="entry name" value="Trypsin-like serine proteases"/>
    <property type="match status" value="1"/>
</dbReference>
<protein>
    <submittedName>
        <fullName evidence="3">Serine protease</fullName>
    </submittedName>
</protein>